<name>A0A5P2X7I7_STRST</name>
<dbReference type="EMBL" id="JACHJD010000018">
    <property type="protein sequence ID" value="MBB5108254.1"/>
    <property type="molecule type" value="Genomic_DNA"/>
</dbReference>
<evidence type="ECO:0000313" key="3">
    <source>
        <dbReference type="Proteomes" id="UP000326505"/>
    </source>
</evidence>
<dbReference type="RefSeq" id="WP_150509716.1">
    <property type="nucleotide sequence ID" value="NZ_BMSQ01000020.1"/>
</dbReference>
<sequence length="70" mass="7850">MADFNIPDDLIELERSAWEQIQAGTLTVETAQAVQQRITEVAAETGQPRNDVEIQVKRIVRNPELEDGTT</sequence>
<dbReference type="Proteomes" id="UP000549009">
    <property type="component" value="Unassembled WGS sequence"/>
</dbReference>
<organism evidence="2 3">
    <name type="scientific">Streptomyces spectabilis</name>
    <dbReference type="NCBI Taxonomy" id="68270"/>
    <lineage>
        <taxon>Bacteria</taxon>
        <taxon>Bacillati</taxon>
        <taxon>Actinomycetota</taxon>
        <taxon>Actinomycetes</taxon>
        <taxon>Kitasatosporales</taxon>
        <taxon>Streptomycetaceae</taxon>
        <taxon>Streptomyces</taxon>
    </lineage>
</organism>
<proteinExistence type="predicted"/>
<gene>
    <name evidence="2" type="ORF">CP982_07180</name>
    <name evidence="1" type="ORF">FHS40_007375</name>
</gene>
<dbReference type="EMBL" id="CP023690">
    <property type="protein sequence ID" value="QEV58516.1"/>
    <property type="molecule type" value="Genomic_DNA"/>
</dbReference>
<dbReference type="AlphaFoldDB" id="A0A5P2X7I7"/>
<protein>
    <submittedName>
        <fullName evidence="2">Uncharacterized protein</fullName>
    </submittedName>
</protein>
<keyword evidence="4" id="KW-1185">Reference proteome</keyword>
<dbReference type="Proteomes" id="UP000326505">
    <property type="component" value="Chromosome"/>
</dbReference>
<evidence type="ECO:0000313" key="1">
    <source>
        <dbReference type="EMBL" id="MBB5108254.1"/>
    </source>
</evidence>
<dbReference type="KEGG" id="sspb:CP982_07180"/>
<reference evidence="1 4" key="2">
    <citation type="submission" date="2020-08" db="EMBL/GenBank/DDBJ databases">
        <title>Genomic Encyclopedia of Type Strains, Phase III (KMG-III): the genomes of soil and plant-associated and newly described type strains.</title>
        <authorList>
            <person name="Whitman W."/>
        </authorList>
    </citation>
    <scope>NUCLEOTIDE SEQUENCE [LARGE SCALE GENOMIC DNA]</scope>
    <source>
        <strain evidence="1 4">CECT 3146</strain>
    </source>
</reference>
<accession>A0A5P2X7I7</accession>
<reference evidence="2 3" key="1">
    <citation type="submission" date="2017-09" db="EMBL/GenBank/DDBJ databases">
        <authorList>
            <person name="Lee N."/>
            <person name="Cho B.-K."/>
        </authorList>
    </citation>
    <scope>NUCLEOTIDE SEQUENCE [LARGE SCALE GENOMIC DNA]</scope>
    <source>
        <strain evidence="2 3">ATCC 27465</strain>
    </source>
</reference>
<dbReference type="OrthoDB" id="4325029at2"/>
<evidence type="ECO:0000313" key="2">
    <source>
        <dbReference type="EMBL" id="QEV58516.1"/>
    </source>
</evidence>
<evidence type="ECO:0000313" key="4">
    <source>
        <dbReference type="Proteomes" id="UP000549009"/>
    </source>
</evidence>